<evidence type="ECO:0000256" key="2">
    <source>
        <dbReference type="ARBA" id="ARBA00006579"/>
    </source>
</evidence>
<evidence type="ECO:0000313" key="11">
    <source>
        <dbReference type="EnsemblPlants" id="Ma11_p14110.1"/>
    </source>
</evidence>
<evidence type="ECO:0000256" key="8">
    <source>
        <dbReference type="SAM" id="MobiDB-lite"/>
    </source>
</evidence>
<gene>
    <name evidence="10" type="ORF">GSMUA_10850.1</name>
</gene>
<dbReference type="Gene3D" id="3.30.200.60">
    <property type="entry name" value="Peptidase C65 Otubain, subdomain 1"/>
    <property type="match status" value="1"/>
</dbReference>
<dbReference type="InterPro" id="IPR042467">
    <property type="entry name" value="Peptidase_C65_otubain_sub2"/>
</dbReference>
<reference evidence="11" key="2">
    <citation type="submission" date="2021-05" db="UniProtKB">
        <authorList>
            <consortium name="EnsemblPlants"/>
        </authorList>
    </citation>
    <scope>IDENTIFICATION</scope>
    <source>
        <strain evidence="11">subsp. malaccensis</strain>
    </source>
</reference>
<feature type="region of interest" description="Disordered" evidence="8">
    <location>
        <begin position="1"/>
        <end position="53"/>
    </location>
</feature>
<dbReference type="PANTHER" id="PTHR12931:SF15">
    <property type="entry name" value="UBIQUITIN THIOESTERASE OTUBAIN-LIKE"/>
    <property type="match status" value="1"/>
</dbReference>
<dbReference type="Pfam" id="PF10275">
    <property type="entry name" value="Peptidase_C65"/>
    <property type="match status" value="1"/>
</dbReference>
<comment type="catalytic activity">
    <reaction evidence="1">
        <text>Thiol-dependent hydrolysis of ester, thioester, amide, peptide and isopeptide bonds formed by the C-terminal Gly of ubiquitin (a 76-residue protein attached to proteins as an intracellular targeting signal).</text>
        <dbReference type="EC" id="3.4.19.12"/>
    </reaction>
</comment>
<evidence type="ECO:0000259" key="9">
    <source>
        <dbReference type="PROSITE" id="PS50802"/>
    </source>
</evidence>
<dbReference type="OMA" id="HIHIMAL"/>
<feature type="domain" description="OTU" evidence="9">
    <location>
        <begin position="118"/>
        <end position="330"/>
    </location>
</feature>
<keyword evidence="7" id="KW-0788">Thiol protease</keyword>
<dbReference type="AlphaFoldDB" id="A0A804L7P7"/>
<dbReference type="PANTHER" id="PTHR12931">
    <property type="entry name" value="UBIQUITIN THIOLESTERASE PROTEIN OTUB"/>
    <property type="match status" value="1"/>
</dbReference>
<evidence type="ECO:0000256" key="7">
    <source>
        <dbReference type="ARBA" id="ARBA00022807"/>
    </source>
</evidence>
<proteinExistence type="inferred from homology"/>
<name>A0A804L7P7_MUSAM</name>
<dbReference type="InterPro" id="IPR042468">
    <property type="entry name" value="Peptidase_C65_otubain_sub1"/>
</dbReference>
<dbReference type="Gene3D" id="1.20.1300.20">
    <property type="entry name" value="Peptidase C65 Otubain, subdomain 2"/>
    <property type="match status" value="1"/>
</dbReference>
<dbReference type="FunFam" id="1.20.1300.20:FF:000001">
    <property type="entry name" value="Ubiquitin thioesterase OTUB1"/>
    <property type="match status" value="1"/>
</dbReference>
<dbReference type="Proteomes" id="UP000012960">
    <property type="component" value="Unplaced"/>
</dbReference>
<evidence type="ECO:0000256" key="6">
    <source>
        <dbReference type="ARBA" id="ARBA00022801"/>
    </source>
</evidence>
<sequence>MAQEAEAITNKRKAGNDFVGDGSGDGDGAEGDLPAMPEVPSLGVDPKSSAEAPGSYPDLVDVYIASLSDGRYGDSKHRFGYKNPCVGDKEPLSFLAAEIRSGDHILQEKIKLLNNKYAALRRIRGDGNCFYRCFMFSYLEQIVATQDKAEVDRILANVAMCRKTLQVLGDPDFMVDEFFFMFISLLENVLNESCPPISHEELLQISRDESFSDNLVLFFRIVASGEIRRRAAFFEPFIIGLENTSVDQFCKESVEMLGEESNHVQIVALSDALGVPISVEYLDQNSSDGGALTPSDVVTNGSNPSRTYLSSTPRVKLLCHLGHYDVLYPNCQ</sequence>
<keyword evidence="5" id="KW-0833">Ubl conjugation pathway</keyword>
<dbReference type="Gramene" id="Ma11_t14110.1">
    <property type="protein sequence ID" value="Ma11_p14110.1"/>
    <property type="gene ID" value="Ma11_g14110"/>
</dbReference>
<accession>A0A804L7P7</accession>
<evidence type="ECO:0000256" key="5">
    <source>
        <dbReference type="ARBA" id="ARBA00022786"/>
    </source>
</evidence>
<comment type="similarity">
    <text evidence="2">Belongs to the peptidase C65 family.</text>
</comment>
<dbReference type="OrthoDB" id="18915at2759"/>
<dbReference type="PROSITE" id="PS50802">
    <property type="entry name" value="OTU"/>
    <property type="match status" value="1"/>
</dbReference>
<evidence type="ECO:0000256" key="3">
    <source>
        <dbReference type="ARBA" id="ARBA00012759"/>
    </source>
</evidence>
<evidence type="ECO:0000256" key="4">
    <source>
        <dbReference type="ARBA" id="ARBA00022670"/>
    </source>
</evidence>
<evidence type="ECO:0000313" key="12">
    <source>
        <dbReference type="Proteomes" id="UP000012960"/>
    </source>
</evidence>
<evidence type="ECO:0000313" key="10">
    <source>
        <dbReference type="EMBL" id="CAG1864543.1"/>
    </source>
</evidence>
<keyword evidence="12" id="KW-1185">Reference proteome</keyword>
<organism evidence="11 12">
    <name type="scientific">Musa acuminata subsp. malaccensis</name>
    <name type="common">Wild banana</name>
    <name type="synonym">Musa malaccensis</name>
    <dbReference type="NCBI Taxonomy" id="214687"/>
    <lineage>
        <taxon>Eukaryota</taxon>
        <taxon>Viridiplantae</taxon>
        <taxon>Streptophyta</taxon>
        <taxon>Embryophyta</taxon>
        <taxon>Tracheophyta</taxon>
        <taxon>Spermatophyta</taxon>
        <taxon>Magnoliopsida</taxon>
        <taxon>Liliopsida</taxon>
        <taxon>Zingiberales</taxon>
        <taxon>Musaceae</taxon>
        <taxon>Musa</taxon>
    </lineage>
</organism>
<dbReference type="EMBL" id="HG996475">
    <property type="protein sequence ID" value="CAG1864543.1"/>
    <property type="molecule type" value="Genomic_DNA"/>
</dbReference>
<dbReference type="InterPro" id="IPR019400">
    <property type="entry name" value="Peptidase_C65_otubain"/>
</dbReference>
<dbReference type="EC" id="3.4.19.12" evidence="3"/>
<dbReference type="GO" id="GO:0006508">
    <property type="term" value="P:proteolysis"/>
    <property type="evidence" value="ECO:0007669"/>
    <property type="project" value="UniProtKB-KW"/>
</dbReference>
<dbReference type="EnsemblPlants" id="Ma11_t14110.1">
    <property type="protein sequence ID" value="Ma11_p14110.1"/>
    <property type="gene ID" value="Ma11_g14110"/>
</dbReference>
<evidence type="ECO:0000256" key="1">
    <source>
        <dbReference type="ARBA" id="ARBA00000707"/>
    </source>
</evidence>
<dbReference type="SUPFAM" id="SSF54001">
    <property type="entry name" value="Cysteine proteinases"/>
    <property type="match status" value="1"/>
</dbReference>
<dbReference type="GO" id="GO:0043130">
    <property type="term" value="F:ubiquitin binding"/>
    <property type="evidence" value="ECO:0000318"/>
    <property type="project" value="GO_Central"/>
</dbReference>
<keyword evidence="6" id="KW-0378">Hydrolase</keyword>
<dbReference type="InterPro" id="IPR038765">
    <property type="entry name" value="Papain-like_cys_pep_sf"/>
</dbReference>
<reference evidence="10" key="1">
    <citation type="submission" date="2021-03" db="EMBL/GenBank/DDBJ databases">
        <authorList>
            <consortium name="Genoscope - CEA"/>
            <person name="William W."/>
        </authorList>
    </citation>
    <scope>NUCLEOTIDE SEQUENCE</scope>
    <source>
        <strain evidence="10">Doubled-haploid Pahang</strain>
    </source>
</reference>
<dbReference type="InterPro" id="IPR003323">
    <property type="entry name" value="OTU_dom"/>
</dbReference>
<protein>
    <recommendedName>
        <fullName evidence="3">ubiquitinyl hydrolase 1</fullName>
        <ecNumber evidence="3">3.4.19.12</ecNumber>
    </recommendedName>
</protein>
<dbReference type="InParanoid" id="A0A804L7P7"/>
<dbReference type="GO" id="GO:0004843">
    <property type="term" value="F:cysteine-type deubiquitinase activity"/>
    <property type="evidence" value="ECO:0000318"/>
    <property type="project" value="GO_Central"/>
</dbReference>
<keyword evidence="4" id="KW-0645">Protease</keyword>